<proteinExistence type="predicted"/>
<evidence type="ECO:0000256" key="1">
    <source>
        <dbReference type="SAM" id="MobiDB-lite"/>
    </source>
</evidence>
<accession>A0A8S5U1B1</accession>
<sequence length="538" mass="61350">MKWVDNIMEKVKGGIRSWLNVQPANPSRINITETLDYEANAIKNRIWYRGDSNELEQLYRQLVINTSRQSFWAAKCSPGMEINKIHTGLPSLIVDMLTSVTLASLNDFDFKKKQDQDIWDEIAKENKIKKRLEKATKETLYIGDGAFKVTFDTSLSQYPIIEYYPGERLEVKNNRGRITEIEFKTVYDHKRREYILHEYYGYGYIKYKLTCDDKEVPLDALDETRNLQNLAFSTYQEGKDGEVKQRGEYMLAVPLMFFESGKWDSRGQSIFDRKIDAFDAFDEAFSQWMDAVRSGRSKEYIPECFIPRNPETGATLPVNPFDNRYIKTDSNMYEGAKSEIVLQQPEIPHESYLSAYITALDLCLQGLISPSTLGIDVKKLDNADAQREKEKATLYSRNAIVGALQEDLQSLIKVSIKAYRELNGQNSNDDVEVDVTFGEYANPSFESQVETVGKGRSQGVMSVEACVDELYGDSRDDEWKKQEVARLKAEQGIMETEDPAVNTAAGDFQIGEANGSNNNEPLVQNEPTGDEKVPKTDE</sequence>
<dbReference type="EMBL" id="BK015982">
    <property type="protein sequence ID" value="DAF88222.1"/>
    <property type="molecule type" value="Genomic_DNA"/>
</dbReference>
<reference evidence="2" key="1">
    <citation type="journal article" date="2021" name="Proc. Natl. Acad. Sci. U.S.A.">
        <title>A Catalog of Tens of Thousands of Viruses from Human Metagenomes Reveals Hidden Associations with Chronic Diseases.</title>
        <authorList>
            <person name="Tisza M.J."/>
            <person name="Buck C.B."/>
        </authorList>
    </citation>
    <scope>NUCLEOTIDE SEQUENCE</scope>
    <source>
        <strain evidence="2">Cttuu15</strain>
    </source>
</reference>
<feature type="compositionally biased region" description="Polar residues" evidence="1">
    <location>
        <begin position="514"/>
        <end position="527"/>
    </location>
</feature>
<organism evidence="2">
    <name type="scientific">Siphoviridae sp. cttuu15</name>
    <dbReference type="NCBI Taxonomy" id="2825709"/>
    <lineage>
        <taxon>Viruses</taxon>
        <taxon>Duplodnaviria</taxon>
        <taxon>Heunggongvirae</taxon>
        <taxon>Uroviricota</taxon>
        <taxon>Caudoviricetes</taxon>
    </lineage>
</organism>
<evidence type="ECO:0000313" key="2">
    <source>
        <dbReference type="EMBL" id="DAF88222.1"/>
    </source>
</evidence>
<name>A0A8S5U1B1_9CAUD</name>
<feature type="compositionally biased region" description="Basic and acidic residues" evidence="1">
    <location>
        <begin position="529"/>
        <end position="538"/>
    </location>
</feature>
<feature type="region of interest" description="Disordered" evidence="1">
    <location>
        <begin position="495"/>
        <end position="538"/>
    </location>
</feature>
<protein>
    <submittedName>
        <fullName evidence="2">Portal protein</fullName>
    </submittedName>
</protein>